<evidence type="ECO:0000256" key="4">
    <source>
        <dbReference type="ARBA" id="ARBA00022980"/>
    </source>
</evidence>
<keyword evidence="6" id="KW-0496">Mitochondrion</keyword>
<dbReference type="GO" id="GO:0005739">
    <property type="term" value="C:mitochondrion"/>
    <property type="evidence" value="ECO:0007669"/>
    <property type="project" value="UniProtKB-SubCell"/>
</dbReference>
<dbReference type="AlphaFoldDB" id="A0A914ZB63"/>
<dbReference type="Gene3D" id="6.10.280.120">
    <property type="entry name" value="Growth arrest and DNA-damage-inducible proteins-interacting protein 1"/>
    <property type="match status" value="1"/>
</dbReference>
<keyword evidence="15" id="KW-1185">Reference proteome</keyword>
<dbReference type="Pfam" id="PF10147">
    <property type="entry name" value="CR6_interact"/>
    <property type="match status" value="1"/>
</dbReference>
<dbReference type="InterPro" id="IPR043035">
    <property type="entry name" value="Ribosomal_mL64_sf"/>
</dbReference>
<dbReference type="PANTHER" id="PTHR31761">
    <property type="entry name" value="GROWTH ARREST AND DNA DAMAGE-INDUCIBLE PROTEINS-INTERACTING PROTEIN 1 GADD45GIP1"/>
    <property type="match status" value="1"/>
</dbReference>
<comment type="similarity">
    <text evidence="3">Belongs to the mitochondrion-specific ribosomal protein mL64 family.</text>
</comment>
<feature type="coiled-coil region" evidence="14">
    <location>
        <begin position="112"/>
        <end position="146"/>
    </location>
</feature>
<feature type="coiled-coil region" evidence="14">
    <location>
        <begin position="183"/>
        <end position="210"/>
    </location>
</feature>
<evidence type="ECO:0000256" key="12">
    <source>
        <dbReference type="ARBA" id="ARBA00035485"/>
    </source>
</evidence>
<evidence type="ECO:0000256" key="1">
    <source>
        <dbReference type="ARBA" id="ARBA00004123"/>
    </source>
</evidence>
<evidence type="ECO:0000256" key="6">
    <source>
        <dbReference type="ARBA" id="ARBA00023128"/>
    </source>
</evidence>
<dbReference type="WBParaSite" id="PSU_v2.g9554.t1">
    <property type="protein sequence ID" value="PSU_v2.g9554.t1"/>
    <property type="gene ID" value="PSU_v2.g9554"/>
</dbReference>
<evidence type="ECO:0000256" key="3">
    <source>
        <dbReference type="ARBA" id="ARBA00005421"/>
    </source>
</evidence>
<keyword evidence="8" id="KW-0687">Ribonucleoprotein</keyword>
<evidence type="ECO:0000256" key="11">
    <source>
        <dbReference type="ARBA" id="ARBA00035184"/>
    </source>
</evidence>
<evidence type="ECO:0000256" key="2">
    <source>
        <dbReference type="ARBA" id="ARBA00004173"/>
    </source>
</evidence>
<evidence type="ECO:0000256" key="5">
    <source>
        <dbReference type="ARBA" id="ARBA00023054"/>
    </source>
</evidence>
<evidence type="ECO:0000256" key="13">
    <source>
        <dbReference type="ARBA" id="ARBA00060144"/>
    </source>
</evidence>
<evidence type="ECO:0000256" key="14">
    <source>
        <dbReference type="SAM" id="Coils"/>
    </source>
</evidence>
<keyword evidence="7" id="KW-0539">Nucleus</keyword>
<evidence type="ECO:0000256" key="9">
    <source>
        <dbReference type="ARBA" id="ARBA00023306"/>
    </source>
</evidence>
<keyword evidence="5 14" id="KW-0175">Coiled coil</keyword>
<dbReference type="PANTHER" id="PTHR31761:SF1">
    <property type="entry name" value="LARGE RIBOSOMAL SUBUNIT PROTEIN ML64"/>
    <property type="match status" value="1"/>
</dbReference>
<dbReference type="InterPro" id="IPR018472">
    <property type="entry name" value="Ribosomal_mL64"/>
</dbReference>
<evidence type="ECO:0000256" key="8">
    <source>
        <dbReference type="ARBA" id="ARBA00023274"/>
    </source>
</evidence>
<proteinExistence type="inferred from homology"/>
<comment type="subcellular location">
    <subcellularLocation>
        <location evidence="2">Mitochondrion</location>
    </subcellularLocation>
    <subcellularLocation>
        <location evidence="1">Nucleus</location>
    </subcellularLocation>
</comment>
<dbReference type="Proteomes" id="UP000887577">
    <property type="component" value="Unplaced"/>
</dbReference>
<dbReference type="GO" id="GO:0005634">
    <property type="term" value="C:nucleus"/>
    <property type="evidence" value="ECO:0007669"/>
    <property type="project" value="UniProtKB-SubCell"/>
</dbReference>
<evidence type="ECO:0000256" key="7">
    <source>
        <dbReference type="ARBA" id="ARBA00023242"/>
    </source>
</evidence>
<reference evidence="16" key="1">
    <citation type="submission" date="2022-11" db="UniProtKB">
        <authorList>
            <consortium name="WormBaseParasite"/>
        </authorList>
    </citation>
    <scope>IDENTIFICATION</scope>
</reference>
<comment type="function">
    <text evidence="13">Acts as a negative regulator of G1 to S cell cycle phase progression by inhibiting cyclin-dependent kinases. Inhibitory effects are additive with GADD45 proteins but also occur in the absence of GADD45 proteins. Acts as a repressor of the orphan nuclear receptor NR4A1 by inhibiting AB domain-mediated transcriptional activity. May be involved in the hormone-mediated regulation of NR4A1 transcriptional activity. May play a role in mitochondrial protein synthesis.</text>
</comment>
<keyword evidence="4" id="KW-0689">Ribosomal protein</keyword>
<protein>
    <recommendedName>
        <fullName evidence="11">Large ribosomal subunit protein mL64</fullName>
    </recommendedName>
    <alternativeName>
        <fullName evidence="10">39S ribosomal protein L59, mitochondrial</fullName>
    </alternativeName>
    <alternativeName>
        <fullName evidence="12">Growth arrest and DNA damage-inducible proteins-interacting protein 1</fullName>
    </alternativeName>
</protein>
<dbReference type="GO" id="GO:0005840">
    <property type="term" value="C:ribosome"/>
    <property type="evidence" value="ECO:0007669"/>
    <property type="project" value="UniProtKB-KW"/>
</dbReference>
<organism evidence="15 16">
    <name type="scientific">Panagrolaimus superbus</name>
    <dbReference type="NCBI Taxonomy" id="310955"/>
    <lineage>
        <taxon>Eukaryota</taxon>
        <taxon>Metazoa</taxon>
        <taxon>Ecdysozoa</taxon>
        <taxon>Nematoda</taxon>
        <taxon>Chromadorea</taxon>
        <taxon>Rhabditida</taxon>
        <taxon>Tylenchina</taxon>
        <taxon>Panagrolaimomorpha</taxon>
        <taxon>Panagrolaimoidea</taxon>
        <taxon>Panagrolaimidae</taxon>
        <taxon>Panagrolaimus</taxon>
    </lineage>
</organism>
<accession>A0A914ZB63</accession>
<name>A0A914ZB63_9BILA</name>
<dbReference type="GO" id="GO:1990904">
    <property type="term" value="C:ribonucleoprotein complex"/>
    <property type="evidence" value="ECO:0007669"/>
    <property type="project" value="UniProtKB-KW"/>
</dbReference>
<keyword evidence="9" id="KW-0131">Cell cycle</keyword>
<evidence type="ECO:0000256" key="10">
    <source>
        <dbReference type="ARBA" id="ARBA00030700"/>
    </source>
</evidence>
<evidence type="ECO:0000313" key="16">
    <source>
        <dbReference type="WBParaSite" id="PSU_v2.g9554.t1"/>
    </source>
</evidence>
<sequence>MKLSIISRKLSSRIFTRFASTSSAEPEETTTTKFSKIKTSLNERHQILVEGGIPPISYDFEKQKWAQKQRFGTFGMKSGVDIRTLWPTVEEVEEAKALKFYRKHSEAFEIAKKNEADKAKAVKDKLAEIRKNEEQYEKKLAEYYASQEKVEGEKSEQDKIQERRIREIQEYFGYWIDPNDPRFDVMLKQKEAEEKKAEKLAKRLALEKKKIAAGV</sequence>
<evidence type="ECO:0000313" key="15">
    <source>
        <dbReference type="Proteomes" id="UP000887577"/>
    </source>
</evidence>